<keyword evidence="6" id="KW-1185">Reference proteome</keyword>
<dbReference type="Proteomes" id="UP000886520">
    <property type="component" value="Chromosome 7"/>
</dbReference>
<dbReference type="SUPFAM" id="SSF56112">
    <property type="entry name" value="Protein kinase-like (PK-like)"/>
    <property type="match status" value="1"/>
</dbReference>
<keyword evidence="1" id="KW-0723">Serine/threonine-protein kinase</keyword>
<evidence type="ECO:0000313" key="6">
    <source>
        <dbReference type="Proteomes" id="UP000886520"/>
    </source>
</evidence>
<keyword evidence="3" id="KW-0418">Kinase</keyword>
<reference evidence="5" key="1">
    <citation type="submission" date="2021-01" db="EMBL/GenBank/DDBJ databases">
        <title>Adiantum capillus-veneris genome.</title>
        <authorList>
            <person name="Fang Y."/>
            <person name="Liao Q."/>
        </authorList>
    </citation>
    <scope>NUCLEOTIDE SEQUENCE</scope>
    <source>
        <strain evidence="5">H3</strain>
        <tissue evidence="5">Leaf</tissue>
    </source>
</reference>
<dbReference type="PANTHER" id="PTHR47763:SF4">
    <property type="entry name" value="ALPHA-PROTEIN KINASE VWKA"/>
    <property type="match status" value="1"/>
</dbReference>
<evidence type="ECO:0000256" key="1">
    <source>
        <dbReference type="ARBA" id="ARBA00022527"/>
    </source>
</evidence>
<protein>
    <recommendedName>
        <fullName evidence="4">Alpha-type protein kinase domain-containing protein</fullName>
    </recommendedName>
</protein>
<sequence>MYHIADAPCHGTRFHDVKVDDDYAKGDLHGCDIAKLLRNLHEDCKISSYTFLHIKVTTHKMLQEFKRVSGPDSSWIQQDEFQGRTDVEDIPMKVMTACKTSISHSLSTMFSGRMKFSDVKFVPRDVQTAMPDWDSIRAQEGEEFGHCIRNIREANKVVFTVVSTLHVQPNTYYNMEKVLKGLWTKFNSNAGYVSDKGTYTDTLQAFSHWTHERSRGMIMVTDLQGVQTSSEGTGAFLLCDPAIHSRDVLHFTRTNLGEQGFQLFDNSHKCNTICQKLGLKG</sequence>
<dbReference type="Gene3D" id="3.20.200.10">
    <property type="entry name" value="MHCK/EF2 kinase"/>
    <property type="match status" value="1"/>
</dbReference>
<dbReference type="InterPro" id="IPR004166">
    <property type="entry name" value="a-kinase_dom"/>
</dbReference>
<comment type="caution">
    <text evidence="5">The sequence shown here is derived from an EMBL/GenBank/DDBJ whole genome shotgun (WGS) entry which is preliminary data.</text>
</comment>
<dbReference type="GO" id="GO:0005524">
    <property type="term" value="F:ATP binding"/>
    <property type="evidence" value="ECO:0007669"/>
    <property type="project" value="InterPro"/>
</dbReference>
<keyword evidence="2" id="KW-0808">Transferase</keyword>
<evidence type="ECO:0000313" key="5">
    <source>
        <dbReference type="EMBL" id="KAI5077766.1"/>
    </source>
</evidence>
<dbReference type="InterPro" id="IPR011009">
    <property type="entry name" value="Kinase-like_dom_sf"/>
</dbReference>
<evidence type="ECO:0000256" key="3">
    <source>
        <dbReference type="ARBA" id="ARBA00022777"/>
    </source>
</evidence>
<dbReference type="Pfam" id="PF02816">
    <property type="entry name" value="Alpha_kinase"/>
    <property type="match status" value="1"/>
</dbReference>
<name>A0A9D4V1L5_ADICA</name>
<dbReference type="OrthoDB" id="544387at2759"/>
<accession>A0A9D4V1L5</accession>
<proteinExistence type="predicted"/>
<evidence type="ECO:0000259" key="4">
    <source>
        <dbReference type="PROSITE" id="PS51158"/>
    </source>
</evidence>
<dbReference type="AlphaFoldDB" id="A0A9D4V1L5"/>
<dbReference type="SMART" id="SM00811">
    <property type="entry name" value="Alpha_kinase"/>
    <property type="match status" value="1"/>
</dbReference>
<dbReference type="InterPro" id="IPR052969">
    <property type="entry name" value="Thr-specific_kinase-like"/>
</dbReference>
<dbReference type="GO" id="GO:0004674">
    <property type="term" value="F:protein serine/threonine kinase activity"/>
    <property type="evidence" value="ECO:0007669"/>
    <property type="project" value="UniProtKB-KW"/>
</dbReference>
<organism evidence="5 6">
    <name type="scientific">Adiantum capillus-veneris</name>
    <name type="common">Maidenhair fern</name>
    <dbReference type="NCBI Taxonomy" id="13818"/>
    <lineage>
        <taxon>Eukaryota</taxon>
        <taxon>Viridiplantae</taxon>
        <taxon>Streptophyta</taxon>
        <taxon>Embryophyta</taxon>
        <taxon>Tracheophyta</taxon>
        <taxon>Polypodiopsida</taxon>
        <taxon>Polypodiidae</taxon>
        <taxon>Polypodiales</taxon>
        <taxon>Pteridineae</taxon>
        <taxon>Pteridaceae</taxon>
        <taxon>Vittarioideae</taxon>
        <taxon>Adiantum</taxon>
    </lineage>
</organism>
<feature type="domain" description="Alpha-type protein kinase" evidence="4">
    <location>
        <begin position="1"/>
        <end position="281"/>
    </location>
</feature>
<dbReference type="EMBL" id="JABFUD020000007">
    <property type="protein sequence ID" value="KAI5077766.1"/>
    <property type="molecule type" value="Genomic_DNA"/>
</dbReference>
<dbReference type="PROSITE" id="PS51158">
    <property type="entry name" value="ALPHA_KINASE"/>
    <property type="match status" value="1"/>
</dbReference>
<evidence type="ECO:0000256" key="2">
    <source>
        <dbReference type="ARBA" id="ARBA00022679"/>
    </source>
</evidence>
<dbReference type="PANTHER" id="PTHR47763">
    <property type="entry name" value="ALPHA-PROTEIN KINASE VWKA"/>
    <property type="match status" value="1"/>
</dbReference>
<gene>
    <name evidence="5" type="ORF">GOP47_0007590</name>
</gene>